<feature type="compositionally biased region" description="Basic and acidic residues" evidence="4">
    <location>
        <begin position="83"/>
        <end position="99"/>
    </location>
</feature>
<feature type="region of interest" description="Disordered" evidence="4">
    <location>
        <begin position="641"/>
        <end position="736"/>
    </location>
</feature>
<evidence type="ECO:0000313" key="7">
    <source>
        <dbReference type="RefSeq" id="XP_011028336.1"/>
    </source>
</evidence>
<dbReference type="PROSITE" id="PS50014">
    <property type="entry name" value="BROMODOMAIN_2"/>
    <property type="match status" value="1"/>
</dbReference>
<dbReference type="PRINTS" id="PR00503">
    <property type="entry name" value="BROMODOMAIN"/>
</dbReference>
<feature type="compositionally biased region" description="Polar residues" evidence="4">
    <location>
        <begin position="641"/>
        <end position="683"/>
    </location>
</feature>
<dbReference type="AlphaFoldDB" id="A0AAJ6UFS9"/>
<reference evidence="7" key="1">
    <citation type="submission" date="2025-08" db="UniProtKB">
        <authorList>
            <consortium name="RefSeq"/>
        </authorList>
    </citation>
    <scope>IDENTIFICATION</scope>
</reference>
<protein>
    <submittedName>
        <fullName evidence="7">Uncharacterized protein LOC105128395 isoform X1</fullName>
    </submittedName>
</protein>
<dbReference type="InterPro" id="IPR001487">
    <property type="entry name" value="Bromodomain"/>
</dbReference>
<feature type="coiled-coil region" evidence="3">
    <location>
        <begin position="1009"/>
        <end position="1043"/>
    </location>
</feature>
<feature type="compositionally biased region" description="Polar residues" evidence="4">
    <location>
        <begin position="885"/>
        <end position="897"/>
    </location>
</feature>
<feature type="region of interest" description="Disordered" evidence="4">
    <location>
        <begin position="1051"/>
        <end position="1078"/>
    </location>
</feature>
<feature type="region of interest" description="Disordered" evidence="4">
    <location>
        <begin position="880"/>
        <end position="920"/>
    </location>
</feature>
<feature type="compositionally biased region" description="Basic residues" evidence="4">
    <location>
        <begin position="1"/>
        <end position="11"/>
    </location>
</feature>
<gene>
    <name evidence="7" type="primary">LOC105128395</name>
</gene>
<dbReference type="PROSITE" id="PS00633">
    <property type="entry name" value="BROMODOMAIN_1"/>
    <property type="match status" value="1"/>
</dbReference>
<feature type="compositionally biased region" description="Basic residues" evidence="4">
    <location>
        <begin position="102"/>
        <end position="115"/>
    </location>
</feature>
<dbReference type="GeneID" id="105128395"/>
<accession>A0AAJ6UFS9</accession>
<evidence type="ECO:0000256" key="2">
    <source>
        <dbReference type="PROSITE-ProRule" id="PRU00035"/>
    </source>
</evidence>
<evidence type="ECO:0000256" key="3">
    <source>
        <dbReference type="SAM" id="Coils"/>
    </source>
</evidence>
<feature type="region of interest" description="Disordered" evidence="4">
    <location>
        <begin position="316"/>
        <end position="336"/>
    </location>
</feature>
<name>A0AAJ6UFS9_POPEU</name>
<feature type="region of interest" description="Disordered" evidence="4">
    <location>
        <begin position="352"/>
        <end position="400"/>
    </location>
</feature>
<dbReference type="Gene3D" id="1.20.920.10">
    <property type="entry name" value="Bromodomain-like"/>
    <property type="match status" value="1"/>
</dbReference>
<dbReference type="PANTHER" id="PTHR47809:SF2">
    <property type="entry name" value="DNA-BINDING BROMODOMAIN-CONTAINING PROTEIN"/>
    <property type="match status" value="1"/>
</dbReference>
<evidence type="ECO:0000256" key="1">
    <source>
        <dbReference type="ARBA" id="ARBA00023117"/>
    </source>
</evidence>
<feature type="compositionally biased region" description="Polar residues" evidence="4">
    <location>
        <begin position="472"/>
        <end position="484"/>
    </location>
</feature>
<feature type="region of interest" description="Disordered" evidence="4">
    <location>
        <begin position="65"/>
        <end position="148"/>
    </location>
</feature>
<dbReference type="SMART" id="SM00297">
    <property type="entry name" value="BROMO"/>
    <property type="match status" value="1"/>
</dbReference>
<feature type="compositionally biased region" description="Polar residues" evidence="4">
    <location>
        <begin position="493"/>
        <end position="521"/>
    </location>
</feature>
<feature type="compositionally biased region" description="Low complexity" evidence="4">
    <location>
        <begin position="316"/>
        <end position="333"/>
    </location>
</feature>
<evidence type="ECO:0000313" key="6">
    <source>
        <dbReference type="Proteomes" id="UP000694918"/>
    </source>
</evidence>
<sequence length="1104" mass="123274">MVRKKKRANKKITKEKPPVVTSNEQAFLNFVDQNAKQNTEFNEVDQNAGQNTGLNEFCVGKFGEIDSGSESSSSASSSSGHDGSLHVDSGDEPAHDKGVQKSVKKRGRPPKKGKVINKAMDVQDKSSKGLHSTFRKGKQTDMPPHDPTYNKEELKACFAVIKKIMEMDEAKSFNSPVDPASLGLHDYFDVVDTPMDFGTICKNLQNGVKYLNGEDVYKDVQYIWENCLKYNKKGDYIVYLMKRVKKKFMKYWTAAGLKSEIVTKTSGHSHFVLSNDHAIRLSQCDAMSVVNHVVCDLKQMQQNDFGMIHTQSQVPLPSYSQPYQSHQPQSQVPLSGYSLPCQLHQPQYQVPLPCHSRHHKSHQPQSQVPLPGYSQPYQLHQPPGNPHLLPSTDHSKRHSKVDAISMGSHAVSSQTRPDNLGTIQALSQVSQYHQPCQSHQPQLSNTQPQLFESQAVAEINCAGNHIVGNHMQQDNFGTSLSRSQMPLPGFRQPCQSHQPQPSTDLPPQLSHSQAGADSSYSGHSKLAALMGRSMRQKKYATRHSMVSMMSGPTHSKQQQPQPSSCHLWQSQQSTSQEHVGVDIDGAGHAPLPTVDCPMEQKGYVPVCPVDPVDCAMEHSGDVPGCPVGPVIVNQSELHAQQPPLSCNQPNVPHQPESSIGQLWPSQLPTSLDISSPGLANTSGRGRRNTQRSSEDLCTRTPLVSGCRSPQQPSGSHSHPDSPEQPTQKTKKRTRVRGPTLCRDMWDMCDGEQLAVPINTLGQPVGPGASKLSTFLGTVARNGEMAPLTFVDWFAMPDEKKENMWQFVQTKFDIEPVCKTWVLRSLASKWRNWKAKLKSEHYYPHKTDEERLNDRDRRVLPEQWAILISYWNSEEAQLRSAKNKANRSNQKSTHTAGSKSFARIREEERTKKSDGKEPTRAELYIKTRTRKDGQPMNNVAAEIISKLREQETQKQQTSNDSNDWDDAFFQVMGEEKNGHVRTYGLGPNPSDLWGQKLGHIELIRIASEAKKSANEEVSKMLGKMEAMEKKYASMETQIARMASSMQNFFEKMGVGEPSKGLGSKQAQEHSSSSSHEVPSNEVTKLFYLHPLTWEKHKQKATDCVS</sequence>
<dbReference type="KEGG" id="peu:105128395"/>
<dbReference type="InterPro" id="IPR036427">
    <property type="entry name" value="Bromodomain-like_sf"/>
</dbReference>
<dbReference type="RefSeq" id="XP_011028336.1">
    <property type="nucleotide sequence ID" value="XM_011030034.1"/>
</dbReference>
<dbReference type="Pfam" id="PF03004">
    <property type="entry name" value="Transposase_24"/>
    <property type="match status" value="1"/>
</dbReference>
<dbReference type="InterPro" id="IPR004252">
    <property type="entry name" value="Probable_transposase_24"/>
</dbReference>
<proteinExistence type="predicted"/>
<dbReference type="Proteomes" id="UP000694918">
    <property type="component" value="Unplaced"/>
</dbReference>
<organism evidence="6 7">
    <name type="scientific">Populus euphratica</name>
    <name type="common">Euphrates poplar</name>
    <dbReference type="NCBI Taxonomy" id="75702"/>
    <lineage>
        <taxon>Eukaryota</taxon>
        <taxon>Viridiplantae</taxon>
        <taxon>Streptophyta</taxon>
        <taxon>Embryophyta</taxon>
        <taxon>Tracheophyta</taxon>
        <taxon>Spermatophyta</taxon>
        <taxon>Magnoliopsida</taxon>
        <taxon>eudicotyledons</taxon>
        <taxon>Gunneridae</taxon>
        <taxon>Pentapetalae</taxon>
        <taxon>rosids</taxon>
        <taxon>fabids</taxon>
        <taxon>Malpighiales</taxon>
        <taxon>Salicaceae</taxon>
        <taxon>Saliceae</taxon>
        <taxon>Populus</taxon>
    </lineage>
</organism>
<feature type="region of interest" description="Disordered" evidence="4">
    <location>
        <begin position="1"/>
        <end position="24"/>
    </location>
</feature>
<keyword evidence="3" id="KW-0175">Coiled coil</keyword>
<dbReference type="Pfam" id="PF00439">
    <property type="entry name" value="Bromodomain"/>
    <property type="match status" value="1"/>
</dbReference>
<feature type="compositionally biased region" description="Basic and acidic residues" evidence="4">
    <location>
        <begin position="902"/>
        <end position="920"/>
    </location>
</feature>
<feature type="domain" description="Bromo" evidence="5">
    <location>
        <begin position="165"/>
        <end position="238"/>
    </location>
</feature>
<feature type="compositionally biased region" description="Polar residues" evidence="4">
    <location>
        <begin position="550"/>
        <end position="577"/>
    </location>
</feature>
<evidence type="ECO:0000259" key="5">
    <source>
        <dbReference type="PROSITE" id="PS50014"/>
    </source>
</evidence>
<evidence type="ECO:0000256" key="4">
    <source>
        <dbReference type="SAM" id="MobiDB-lite"/>
    </source>
</evidence>
<keyword evidence="6" id="KW-1185">Reference proteome</keyword>
<feature type="region of interest" description="Disordered" evidence="4">
    <location>
        <begin position="472"/>
        <end position="521"/>
    </location>
</feature>
<dbReference type="InterPro" id="IPR018359">
    <property type="entry name" value="Bromodomain_CS"/>
</dbReference>
<dbReference type="SUPFAM" id="SSF47370">
    <property type="entry name" value="Bromodomain"/>
    <property type="match status" value="1"/>
</dbReference>
<feature type="region of interest" description="Disordered" evidence="4">
    <location>
        <begin position="534"/>
        <end position="577"/>
    </location>
</feature>
<feature type="compositionally biased region" description="Low complexity" evidence="4">
    <location>
        <begin position="66"/>
        <end position="82"/>
    </location>
</feature>
<keyword evidence="1 2" id="KW-0103">Bromodomain</keyword>
<dbReference type="PANTHER" id="PTHR47809">
    <property type="entry name" value="DNA-BINDING BROMODOMAIN-CONTAINING PROTEIN"/>
    <property type="match status" value="1"/>
</dbReference>